<dbReference type="Proteomes" id="UP001279734">
    <property type="component" value="Unassembled WGS sequence"/>
</dbReference>
<keyword evidence="2" id="KW-1185">Reference proteome</keyword>
<gene>
    <name evidence="1" type="ORF">Nepgr_012185</name>
</gene>
<comment type="caution">
    <text evidence="1">The sequence shown here is derived from an EMBL/GenBank/DDBJ whole genome shotgun (WGS) entry which is preliminary data.</text>
</comment>
<protein>
    <submittedName>
        <fullName evidence="1">Uncharacterized protein</fullName>
    </submittedName>
</protein>
<evidence type="ECO:0000313" key="2">
    <source>
        <dbReference type="Proteomes" id="UP001279734"/>
    </source>
</evidence>
<name>A0AAD3SGJ8_NEPGR</name>
<sequence>METAWCRGMEKVISVSDSPRCCSEGFQSDSSIFSVACLYPAFSHVLLGNAMDFLLVLVPQEDFA</sequence>
<reference evidence="1" key="1">
    <citation type="submission" date="2023-05" db="EMBL/GenBank/DDBJ databases">
        <title>Nepenthes gracilis genome sequencing.</title>
        <authorList>
            <person name="Fukushima K."/>
        </authorList>
    </citation>
    <scope>NUCLEOTIDE SEQUENCE</scope>
    <source>
        <strain evidence="1">SING2019-196</strain>
    </source>
</reference>
<evidence type="ECO:0000313" key="1">
    <source>
        <dbReference type="EMBL" id="GMH10344.1"/>
    </source>
</evidence>
<organism evidence="1 2">
    <name type="scientific">Nepenthes gracilis</name>
    <name type="common">Slender pitcher plant</name>
    <dbReference type="NCBI Taxonomy" id="150966"/>
    <lineage>
        <taxon>Eukaryota</taxon>
        <taxon>Viridiplantae</taxon>
        <taxon>Streptophyta</taxon>
        <taxon>Embryophyta</taxon>
        <taxon>Tracheophyta</taxon>
        <taxon>Spermatophyta</taxon>
        <taxon>Magnoliopsida</taxon>
        <taxon>eudicotyledons</taxon>
        <taxon>Gunneridae</taxon>
        <taxon>Pentapetalae</taxon>
        <taxon>Caryophyllales</taxon>
        <taxon>Nepenthaceae</taxon>
        <taxon>Nepenthes</taxon>
    </lineage>
</organism>
<dbReference type="EMBL" id="BSYO01000010">
    <property type="protein sequence ID" value="GMH10344.1"/>
    <property type="molecule type" value="Genomic_DNA"/>
</dbReference>
<accession>A0AAD3SGJ8</accession>
<proteinExistence type="predicted"/>
<dbReference type="AlphaFoldDB" id="A0AAD3SGJ8"/>